<sequence length="315" mass="34789">MNQKLFLTTSKNVARRLTELFDFVWPTAAAIWNLRWQVSGLMAVNPELTHDELQGRFVGGSGIRGANLRKACIDSTWEDQQQEFARFLLIEFCSLYEAWCEGSLAELGQAATLSKDLQFPSSTTNGTQRGISRATAVINGSQSAILTAAIHQSLLSNRKYSLPHLEQLLICYRYFKEVRNSLVHGGGSPSTSFINAEAAYAALSTTDLGVKEIPEYQPYTQGSPIAVSLRGVVGFGDIILKLVCTLDIEFSKSTAAEGVFISRWKSVHGQSPVVIAQNPHDRETRIRKLVRKLNLPKPATSDAFLAWLSANRLIV</sequence>
<evidence type="ECO:0000313" key="2">
    <source>
        <dbReference type="Proteomes" id="UP001147830"/>
    </source>
</evidence>
<proteinExistence type="predicted"/>
<name>A0A9X2WCW7_9GAMM</name>
<reference evidence="1" key="1">
    <citation type="journal article" date="2022" name="Front. Microbiol.">
        <title>Genome-based taxonomic rearrangement of Oceanobacter-related bacteria including the description of Thalassolituus hydrocarbonoclasticus sp. nov. and Thalassolituus pacificus sp. nov. and emended description of the genus Thalassolituus.</title>
        <authorList>
            <person name="Dong C."/>
            <person name="Wei L."/>
            <person name="Wang J."/>
            <person name="Lai Q."/>
            <person name="Huang Z."/>
            <person name="Shao Z."/>
        </authorList>
    </citation>
    <scope>NUCLEOTIDE SEQUENCE</scope>
    <source>
        <strain evidence="1">59MF3M-4</strain>
    </source>
</reference>
<dbReference type="EMBL" id="JAOANI010000010">
    <property type="protein sequence ID" value="MCT7357990.1"/>
    <property type="molecule type" value="Genomic_DNA"/>
</dbReference>
<dbReference type="RefSeq" id="WP_260974917.1">
    <property type="nucleotide sequence ID" value="NZ_JAOANI010000010.1"/>
</dbReference>
<gene>
    <name evidence="1" type="ORF">NYR02_02995</name>
</gene>
<comment type="caution">
    <text evidence="1">The sequence shown here is derived from an EMBL/GenBank/DDBJ whole genome shotgun (WGS) entry which is preliminary data.</text>
</comment>
<dbReference type="Proteomes" id="UP001147830">
    <property type="component" value="Unassembled WGS sequence"/>
</dbReference>
<accession>A0A9X2WCW7</accession>
<protein>
    <submittedName>
        <fullName evidence="1">Uncharacterized protein</fullName>
    </submittedName>
</protein>
<dbReference type="AlphaFoldDB" id="A0A9X2WCW7"/>
<reference evidence="1" key="2">
    <citation type="submission" date="2022-08" db="EMBL/GenBank/DDBJ databases">
        <authorList>
            <person name="Dong C."/>
        </authorList>
    </citation>
    <scope>NUCLEOTIDE SEQUENCE</scope>
    <source>
        <strain evidence="1">59MF3M-4</strain>
    </source>
</reference>
<keyword evidence="2" id="KW-1185">Reference proteome</keyword>
<evidence type="ECO:0000313" key="1">
    <source>
        <dbReference type="EMBL" id="MCT7357990.1"/>
    </source>
</evidence>
<organism evidence="1 2">
    <name type="scientific">Thalassolituus pacificus</name>
    <dbReference type="NCBI Taxonomy" id="2975440"/>
    <lineage>
        <taxon>Bacteria</taxon>
        <taxon>Pseudomonadati</taxon>
        <taxon>Pseudomonadota</taxon>
        <taxon>Gammaproteobacteria</taxon>
        <taxon>Oceanospirillales</taxon>
        <taxon>Oceanospirillaceae</taxon>
        <taxon>Thalassolituus</taxon>
    </lineage>
</organism>